<feature type="transmembrane region" description="Helical" evidence="7">
    <location>
        <begin position="193"/>
        <end position="212"/>
    </location>
</feature>
<proteinExistence type="inferred from homology"/>
<sequence>MTTAHISISDFKTKTLTTVRWMLTRISGAIFVLWAVATIAFFALRLVPGDPVDALLGGPGANATEEVRQQTRELHGLNRPVLVQYGAYLLNLVVGDLGESYQLRQPVAQVLGEQMGNTLLLAALALMLAWVFALGLALWSVRSGRTAAVVANILEIVSAAVPHFWLGTILILIFSVNLQLLPTTSGAPGVPSLIMPVVTLAVPLAGFLGQAMRESMVTAMHSPFALSARARGETEIGVSMRHAIRHAALPGINLTGWAFGSLISGAVVVETVFARPGLGRTLLEAVIVRDVPVVLGVVILIATIYVVVTLLSDFAERLADPRLRGV</sequence>
<feature type="domain" description="ABC transmembrane type-1" evidence="8">
    <location>
        <begin position="115"/>
        <end position="312"/>
    </location>
</feature>
<dbReference type="InterPro" id="IPR035906">
    <property type="entry name" value="MetI-like_sf"/>
</dbReference>
<keyword evidence="4 7" id="KW-0812">Transmembrane</keyword>
<evidence type="ECO:0000256" key="6">
    <source>
        <dbReference type="ARBA" id="ARBA00023136"/>
    </source>
</evidence>
<evidence type="ECO:0000256" key="2">
    <source>
        <dbReference type="ARBA" id="ARBA00022448"/>
    </source>
</evidence>
<protein>
    <submittedName>
        <fullName evidence="9">ABC transporter permease</fullName>
    </submittedName>
</protein>
<keyword evidence="6 7" id="KW-0472">Membrane</keyword>
<dbReference type="Pfam" id="PF19300">
    <property type="entry name" value="BPD_transp_1_N"/>
    <property type="match status" value="1"/>
</dbReference>
<comment type="similarity">
    <text evidence="7">Belongs to the binding-protein-dependent transport system permease family.</text>
</comment>
<evidence type="ECO:0000313" key="10">
    <source>
        <dbReference type="Proteomes" id="UP001501461"/>
    </source>
</evidence>
<feature type="transmembrane region" description="Helical" evidence="7">
    <location>
        <begin position="21"/>
        <end position="44"/>
    </location>
</feature>
<evidence type="ECO:0000256" key="3">
    <source>
        <dbReference type="ARBA" id="ARBA00022475"/>
    </source>
</evidence>
<dbReference type="PROSITE" id="PS50928">
    <property type="entry name" value="ABC_TM1"/>
    <property type="match status" value="1"/>
</dbReference>
<keyword evidence="5 7" id="KW-1133">Transmembrane helix</keyword>
<dbReference type="InterPro" id="IPR045621">
    <property type="entry name" value="BPD_transp_1_N"/>
</dbReference>
<reference evidence="9 10" key="1">
    <citation type="journal article" date="2019" name="Int. J. Syst. Evol. Microbiol.">
        <title>The Global Catalogue of Microorganisms (GCM) 10K type strain sequencing project: providing services to taxonomists for standard genome sequencing and annotation.</title>
        <authorList>
            <consortium name="The Broad Institute Genomics Platform"/>
            <consortium name="The Broad Institute Genome Sequencing Center for Infectious Disease"/>
            <person name="Wu L."/>
            <person name="Ma J."/>
        </authorList>
    </citation>
    <scope>NUCLEOTIDE SEQUENCE [LARGE SCALE GENOMIC DNA]</scope>
    <source>
        <strain evidence="9 10">JCM 13595</strain>
    </source>
</reference>
<name>A0ABN2UIQ4_9MICC</name>
<feature type="transmembrane region" description="Helical" evidence="7">
    <location>
        <begin position="119"/>
        <end position="141"/>
    </location>
</feature>
<dbReference type="CDD" id="cd06261">
    <property type="entry name" value="TM_PBP2"/>
    <property type="match status" value="1"/>
</dbReference>
<evidence type="ECO:0000256" key="1">
    <source>
        <dbReference type="ARBA" id="ARBA00004651"/>
    </source>
</evidence>
<evidence type="ECO:0000259" key="8">
    <source>
        <dbReference type="PROSITE" id="PS50928"/>
    </source>
</evidence>
<comment type="caution">
    <text evidence="9">The sequence shown here is derived from an EMBL/GenBank/DDBJ whole genome shotgun (WGS) entry which is preliminary data.</text>
</comment>
<dbReference type="EMBL" id="BAAAMN010000020">
    <property type="protein sequence ID" value="GAA2033908.1"/>
    <property type="molecule type" value="Genomic_DNA"/>
</dbReference>
<dbReference type="InterPro" id="IPR000515">
    <property type="entry name" value="MetI-like"/>
</dbReference>
<dbReference type="RefSeq" id="WP_343956823.1">
    <property type="nucleotide sequence ID" value="NZ_BAAAMN010000020.1"/>
</dbReference>
<evidence type="ECO:0000256" key="4">
    <source>
        <dbReference type="ARBA" id="ARBA00022692"/>
    </source>
</evidence>
<accession>A0ABN2UIQ4</accession>
<feature type="transmembrane region" description="Helical" evidence="7">
    <location>
        <begin position="293"/>
        <end position="314"/>
    </location>
</feature>
<dbReference type="Proteomes" id="UP001501461">
    <property type="component" value="Unassembled WGS sequence"/>
</dbReference>
<dbReference type="Gene3D" id="1.10.3720.10">
    <property type="entry name" value="MetI-like"/>
    <property type="match status" value="1"/>
</dbReference>
<evidence type="ECO:0000256" key="5">
    <source>
        <dbReference type="ARBA" id="ARBA00022989"/>
    </source>
</evidence>
<feature type="transmembrane region" description="Helical" evidence="7">
    <location>
        <begin position="153"/>
        <end position="173"/>
    </location>
</feature>
<gene>
    <name evidence="9" type="ORF">GCM10009720_13070</name>
</gene>
<organism evidence="9 10">
    <name type="scientific">Yaniella flava</name>
    <dbReference type="NCBI Taxonomy" id="287930"/>
    <lineage>
        <taxon>Bacteria</taxon>
        <taxon>Bacillati</taxon>
        <taxon>Actinomycetota</taxon>
        <taxon>Actinomycetes</taxon>
        <taxon>Micrococcales</taxon>
        <taxon>Micrococcaceae</taxon>
        <taxon>Yaniella</taxon>
    </lineage>
</organism>
<comment type="subcellular location">
    <subcellularLocation>
        <location evidence="1 7">Cell membrane</location>
        <topology evidence="1 7">Multi-pass membrane protein</topology>
    </subcellularLocation>
</comment>
<keyword evidence="10" id="KW-1185">Reference proteome</keyword>
<dbReference type="SUPFAM" id="SSF161098">
    <property type="entry name" value="MetI-like"/>
    <property type="match status" value="1"/>
</dbReference>
<dbReference type="PANTHER" id="PTHR43163:SF6">
    <property type="entry name" value="DIPEPTIDE TRANSPORT SYSTEM PERMEASE PROTEIN DPPB-RELATED"/>
    <property type="match status" value="1"/>
</dbReference>
<feature type="transmembrane region" description="Helical" evidence="7">
    <location>
        <begin position="251"/>
        <end position="273"/>
    </location>
</feature>
<keyword evidence="3" id="KW-1003">Cell membrane</keyword>
<dbReference type="Pfam" id="PF00528">
    <property type="entry name" value="BPD_transp_1"/>
    <property type="match status" value="1"/>
</dbReference>
<evidence type="ECO:0000313" key="9">
    <source>
        <dbReference type="EMBL" id="GAA2033908.1"/>
    </source>
</evidence>
<evidence type="ECO:0000256" key="7">
    <source>
        <dbReference type="RuleBase" id="RU363032"/>
    </source>
</evidence>
<dbReference type="PANTHER" id="PTHR43163">
    <property type="entry name" value="DIPEPTIDE TRANSPORT SYSTEM PERMEASE PROTEIN DPPB-RELATED"/>
    <property type="match status" value="1"/>
</dbReference>
<keyword evidence="2 7" id="KW-0813">Transport</keyword>